<dbReference type="InterPro" id="IPR000834">
    <property type="entry name" value="Peptidase_M14"/>
</dbReference>
<dbReference type="GO" id="GO:0016485">
    <property type="term" value="P:protein processing"/>
    <property type="evidence" value="ECO:0007669"/>
    <property type="project" value="TreeGrafter"/>
</dbReference>
<evidence type="ECO:0000256" key="3">
    <source>
        <dbReference type="PROSITE-ProRule" id="PRU01379"/>
    </source>
</evidence>
<organism evidence="5 6">
    <name type="scientific">Petromyzon marinus</name>
    <name type="common">Sea lamprey</name>
    <dbReference type="NCBI Taxonomy" id="7757"/>
    <lineage>
        <taxon>Eukaryota</taxon>
        <taxon>Metazoa</taxon>
        <taxon>Chordata</taxon>
        <taxon>Craniata</taxon>
        <taxon>Vertebrata</taxon>
        <taxon>Cyclostomata</taxon>
        <taxon>Hyperoartia</taxon>
        <taxon>Petromyzontiformes</taxon>
        <taxon>Petromyzontidae</taxon>
        <taxon>Petromyzon</taxon>
    </lineage>
</organism>
<dbReference type="GO" id="GO:0005615">
    <property type="term" value="C:extracellular space"/>
    <property type="evidence" value="ECO:0007669"/>
    <property type="project" value="TreeGrafter"/>
</dbReference>
<reference evidence="6" key="1">
    <citation type="submission" date="2025-08" db="UniProtKB">
        <authorList>
            <consortium name="RefSeq"/>
        </authorList>
    </citation>
    <scope>IDENTIFICATION</scope>
    <source>
        <tissue evidence="6">Sperm</tissue>
    </source>
</reference>
<feature type="domain" description="Peptidase M14" evidence="4">
    <location>
        <begin position="1"/>
        <end position="47"/>
    </location>
</feature>
<gene>
    <name evidence="6" type="primary">LOC116936952</name>
</gene>
<dbReference type="GO" id="GO:0006518">
    <property type="term" value="P:peptide metabolic process"/>
    <property type="evidence" value="ECO:0007669"/>
    <property type="project" value="TreeGrafter"/>
</dbReference>
<dbReference type="Pfam" id="PF13620">
    <property type="entry name" value="CarboxypepD_reg"/>
    <property type="match status" value="1"/>
</dbReference>
<dbReference type="KEGG" id="pmrn:116936952"/>
<dbReference type="AlphaFoldDB" id="A0AAJ7SIZ1"/>
<dbReference type="RefSeq" id="XP_032799979.1">
    <property type="nucleotide sequence ID" value="XM_032944088.1"/>
</dbReference>
<accession>A0AAJ7SIZ1</accession>
<evidence type="ECO:0000256" key="2">
    <source>
        <dbReference type="ARBA" id="ARBA00023180"/>
    </source>
</evidence>
<dbReference type="Proteomes" id="UP001318040">
    <property type="component" value="Unplaced"/>
</dbReference>
<dbReference type="CDD" id="cd11308">
    <property type="entry name" value="Peptidase_M14NE-CP-C_like"/>
    <property type="match status" value="1"/>
</dbReference>
<keyword evidence="5" id="KW-1185">Reference proteome</keyword>
<dbReference type="GO" id="GO:0004181">
    <property type="term" value="F:metallocarboxypeptidase activity"/>
    <property type="evidence" value="ECO:0007669"/>
    <property type="project" value="InterPro"/>
</dbReference>
<keyword evidence="2" id="KW-0325">Glycoprotein</keyword>
<dbReference type="GO" id="GO:0008270">
    <property type="term" value="F:zinc ion binding"/>
    <property type="evidence" value="ECO:0007669"/>
    <property type="project" value="InterPro"/>
</dbReference>
<dbReference type="PANTHER" id="PTHR11532">
    <property type="entry name" value="PROTEASE M14 CARBOXYPEPTIDASE"/>
    <property type="match status" value="1"/>
</dbReference>
<protein>
    <submittedName>
        <fullName evidence="6">Inactive carboxypeptidase-like protein X2</fullName>
    </submittedName>
</protein>
<evidence type="ECO:0000313" key="5">
    <source>
        <dbReference type="Proteomes" id="UP001318040"/>
    </source>
</evidence>
<dbReference type="SUPFAM" id="SSF49464">
    <property type="entry name" value="Carboxypeptidase regulatory domain-like"/>
    <property type="match status" value="1"/>
</dbReference>
<name>A0AAJ7SIZ1_PETMA</name>
<dbReference type="PANTHER" id="PTHR11532:SF94">
    <property type="entry name" value="CARBOXYPEPTIDASE D-LIKE"/>
    <property type="match status" value="1"/>
</dbReference>
<feature type="active site" description="Proton donor/acceptor" evidence="3">
    <location>
        <position position="17"/>
    </location>
</feature>
<dbReference type="SUPFAM" id="SSF53187">
    <property type="entry name" value="Zn-dependent exopeptidases"/>
    <property type="match status" value="1"/>
</dbReference>
<dbReference type="Gene3D" id="3.40.630.10">
    <property type="entry name" value="Zn peptidases"/>
    <property type="match status" value="1"/>
</dbReference>
<comment type="similarity">
    <text evidence="1 3">Belongs to the peptidase M14 family.</text>
</comment>
<evidence type="ECO:0000313" key="6">
    <source>
        <dbReference type="RefSeq" id="XP_032799979.1"/>
    </source>
</evidence>
<dbReference type="PROSITE" id="PS52035">
    <property type="entry name" value="PEPTIDASE_M14"/>
    <property type="match status" value="1"/>
</dbReference>
<evidence type="ECO:0000259" key="4">
    <source>
        <dbReference type="PROSITE" id="PS52035"/>
    </source>
</evidence>
<dbReference type="InterPro" id="IPR050753">
    <property type="entry name" value="Peptidase_M14_domain"/>
</dbReference>
<evidence type="ECO:0000256" key="1">
    <source>
        <dbReference type="ARBA" id="ARBA00005988"/>
    </source>
</evidence>
<sequence>MNDFSYLHTNTFEVTIELGCDKFPHASLLHVEWALNREALLLYMEQTHRGLSGFVRDEEGVAIAEAVIRVDDINHDVRTAADGDYWRLLNPGEYQVTALALGFHSASRPCRVGFRVGATRCDFTLQRNARSTGRLQALLRSLGKGGGGGGGGNGGGNGAVLAAAMRRHRQRQYRKRYLMQL</sequence>
<dbReference type="FunFam" id="2.60.40.1120:FF:000009">
    <property type="entry name" value="adipocyte enhancer-binding protein 1"/>
    <property type="match status" value="1"/>
</dbReference>
<dbReference type="Gene3D" id="2.60.40.1120">
    <property type="entry name" value="Carboxypeptidase-like, regulatory domain"/>
    <property type="match status" value="1"/>
</dbReference>
<proteinExistence type="inferred from homology"/>
<dbReference type="InterPro" id="IPR008969">
    <property type="entry name" value="CarboxyPept-like_regulatory"/>
</dbReference>